<evidence type="ECO:0000313" key="1">
    <source>
        <dbReference type="EMBL" id="MBD9357817.1"/>
    </source>
</evidence>
<protein>
    <recommendedName>
        <fullName evidence="3">DUF4105 domain-containing protein</fullName>
    </recommendedName>
</protein>
<proteinExistence type="predicted"/>
<evidence type="ECO:0000313" key="2">
    <source>
        <dbReference type="Proteomes" id="UP000652176"/>
    </source>
</evidence>
<dbReference type="RefSeq" id="WP_192376073.1">
    <property type="nucleotide sequence ID" value="NZ_CAJHIV010000001.1"/>
</dbReference>
<evidence type="ECO:0008006" key="3">
    <source>
        <dbReference type="Google" id="ProtNLM"/>
    </source>
</evidence>
<organism evidence="1 2">
    <name type="scientific">Methylomonas albis</name>
    <dbReference type="NCBI Taxonomy" id="1854563"/>
    <lineage>
        <taxon>Bacteria</taxon>
        <taxon>Pseudomonadati</taxon>
        <taxon>Pseudomonadota</taxon>
        <taxon>Gammaproteobacteria</taxon>
        <taxon>Methylococcales</taxon>
        <taxon>Methylococcaceae</taxon>
        <taxon>Methylomonas</taxon>
    </lineage>
</organism>
<sequence length="638" mass="71565">MPIAGLKSAKWALPLGLLLWITVAEADLGHHLEFLYIDANEGSASGGHAALKFDQQVFHFQHIEPGLLRLYRNDAAAFEFAYGFQENRSIYGHRIDVNADFFQVLRDAFNRRLLIQNQQLSLLQALHDDQALASDLQNPGMAPHISVKGLGYFLTQYRPTATLPVASANIAPSSQALQQLRDAIVKEYGQNFLVDKRQQTWQNLQSLKPELAFKTASGELTDMRSTATSSAFAERYRNQLLNMAAMDVLQTGLSPRTESLLALPEATFKLSAAQLAKLQDFRQRLLADLISLMRSQRNDWGYPLLVGMARLHALDYSIASGYLIVLNRSRSENDDPQATIIEDANVPAALQYSQQVFMAASGHLDSPAALDELAYSELELSATALMQLHKPREDQQPLKLLPLTTTPSRPAAAELIGLPIPAKKLADFQNTVTEQIEIYQNQLQSLYGYNLLNRNCVTEIFRVVNQTVASMAVANQESTRQASQQLLGGYMNEQGLNMIPFVAYAHIADTYRLSASFQREPYRERRRQLRYRQMPQWQVDLQESNVLSSTIYDRNREDAAFLFFTQDQIWPRPLLGGFNLAVAGGQGLYGLFSWPWDSGDNLHKSLKGIVVSLPELLFFNIRKGSFPGLLPEVGIYVP</sequence>
<accession>A0ABR9D7D0</accession>
<dbReference type="Proteomes" id="UP000652176">
    <property type="component" value="Unassembled WGS sequence"/>
</dbReference>
<reference evidence="1 2" key="1">
    <citation type="submission" date="2020-09" db="EMBL/GenBank/DDBJ databases">
        <title>Methylomonas albis sp. nov. and Methylomonas fluvii sp. nov.: Two cold-adapted methanotrophs from the River Elbe and an amended description of Methylovulum psychrotolerans strain Eb1.</title>
        <authorList>
            <person name="Bussmann I.K."/>
            <person name="Klings K.-W."/>
            <person name="Warnstedt J."/>
            <person name="Hoppert M."/>
            <person name="Saborowski A."/>
            <person name="Horn F."/>
            <person name="Liebner S."/>
        </authorList>
    </citation>
    <scope>NUCLEOTIDE SEQUENCE [LARGE SCALE GENOMIC DNA]</scope>
    <source>
        <strain evidence="1 2">EbA</strain>
    </source>
</reference>
<dbReference type="EMBL" id="JACXSS010000001">
    <property type="protein sequence ID" value="MBD9357817.1"/>
    <property type="molecule type" value="Genomic_DNA"/>
</dbReference>
<comment type="caution">
    <text evidence="1">The sequence shown here is derived from an EMBL/GenBank/DDBJ whole genome shotgun (WGS) entry which is preliminary data.</text>
</comment>
<gene>
    <name evidence="1" type="ORF">IE877_18410</name>
</gene>
<name>A0ABR9D7D0_9GAMM</name>
<keyword evidence="2" id="KW-1185">Reference proteome</keyword>